<dbReference type="Pfam" id="PF11013">
    <property type="entry name" value="DUF2851"/>
    <property type="match status" value="1"/>
</dbReference>
<reference evidence="2 3" key="1">
    <citation type="submission" date="2019-04" db="EMBL/GenBank/DDBJ databases">
        <title>Sphingobacterium olei sp. nov., isolated from oil-contaminated soil.</title>
        <authorList>
            <person name="Liu B."/>
        </authorList>
    </citation>
    <scope>NUCLEOTIDE SEQUENCE [LARGE SCALE GENOMIC DNA]</scope>
    <source>
        <strain evidence="2 3">Y3L14</strain>
    </source>
</reference>
<dbReference type="Proteomes" id="UP000309872">
    <property type="component" value="Unassembled WGS sequence"/>
</dbReference>
<evidence type="ECO:0000256" key="1">
    <source>
        <dbReference type="SAM" id="Phobius"/>
    </source>
</evidence>
<dbReference type="InterPro" id="IPR021272">
    <property type="entry name" value="DUF2851"/>
</dbReference>
<dbReference type="EMBL" id="SUKA01000002">
    <property type="protein sequence ID" value="TJY67010.1"/>
    <property type="molecule type" value="Genomic_DNA"/>
</dbReference>
<keyword evidence="1" id="KW-1133">Transmembrane helix</keyword>
<dbReference type="OrthoDB" id="1005072at2"/>
<comment type="caution">
    <text evidence="2">The sequence shown here is derived from an EMBL/GenBank/DDBJ whole genome shotgun (WGS) entry which is preliminary data.</text>
</comment>
<name>A0A4U0H5M8_9SPHI</name>
<organism evidence="2 3">
    <name type="scientific">Sphingobacterium alkalisoli</name>
    <dbReference type="NCBI Taxonomy" id="1874115"/>
    <lineage>
        <taxon>Bacteria</taxon>
        <taxon>Pseudomonadati</taxon>
        <taxon>Bacteroidota</taxon>
        <taxon>Sphingobacteriia</taxon>
        <taxon>Sphingobacteriales</taxon>
        <taxon>Sphingobacteriaceae</taxon>
        <taxon>Sphingobacterium</taxon>
    </lineage>
</organism>
<sequence>MSFPEELLHFIWRFRLYSHLNLETSDGDPLRILEIGLYNVNAGPDFEFACVRIGDTLFYGHIEIHINAKDWRKHGHASDPAYNNTVLHVVWNNDFSVRRSDSTKIPTLCLQSYVEEERLLKYQSLVQSLKWIPCENQIHLVDDVVVYPWLSRLTIERLEAKYEYIFKMVQEYKQDWERVLGVILGRAFGMQVNSNAFEKLMLTLDLALFQKYQNDSVKMSSLLFGTAGFLNRDMKDDHSKVLRSEFEYLRKLHKIEPMRVEEWKFLRMRPYNFPTYRIAQLTTLLSNKSYWFEFILKEDRETISTTIQSFNLNSYWKDHYRFEKQTKVHSLAWSKDFISHLFINCFVPIVFAYGKFYSVEKYMDKAMQWLEEIGTESNSVIARFKKMSLKASTAADSQALLHLKKNYCDGKKCLQCAIGVSLLKH</sequence>
<dbReference type="RefSeq" id="WP_136820358.1">
    <property type="nucleotide sequence ID" value="NZ_BMJX01000002.1"/>
</dbReference>
<proteinExistence type="predicted"/>
<evidence type="ECO:0000313" key="2">
    <source>
        <dbReference type="EMBL" id="TJY67010.1"/>
    </source>
</evidence>
<dbReference type="AlphaFoldDB" id="A0A4U0H5M8"/>
<gene>
    <name evidence="2" type="ORF">FAZ19_08940</name>
</gene>
<feature type="transmembrane region" description="Helical" evidence="1">
    <location>
        <begin position="337"/>
        <end position="357"/>
    </location>
</feature>
<keyword evidence="1" id="KW-0812">Transmembrane</keyword>
<accession>A0A4U0H5M8</accession>
<evidence type="ECO:0000313" key="3">
    <source>
        <dbReference type="Proteomes" id="UP000309872"/>
    </source>
</evidence>
<keyword evidence="3" id="KW-1185">Reference proteome</keyword>
<keyword evidence="1" id="KW-0472">Membrane</keyword>
<protein>
    <submittedName>
        <fullName evidence="2">DUF2851 family protein</fullName>
    </submittedName>
</protein>